<feature type="domain" description="NAD-dependent epimerase/dehydratase" evidence="2">
    <location>
        <begin position="5"/>
        <end position="217"/>
    </location>
</feature>
<organism evidence="4 5">
    <name type="scientific">Microlunatus antarcticus</name>
    <dbReference type="NCBI Taxonomy" id="53388"/>
    <lineage>
        <taxon>Bacteria</taxon>
        <taxon>Bacillati</taxon>
        <taxon>Actinomycetota</taxon>
        <taxon>Actinomycetes</taxon>
        <taxon>Propionibacteriales</taxon>
        <taxon>Propionibacteriaceae</taxon>
        <taxon>Microlunatus</taxon>
    </lineage>
</organism>
<dbReference type="NCBIfam" id="TIGR01777">
    <property type="entry name" value="yfcH"/>
    <property type="match status" value="1"/>
</dbReference>
<feature type="domain" description="DUF1731" evidence="3">
    <location>
        <begin position="250"/>
        <end position="293"/>
    </location>
</feature>
<comment type="similarity">
    <text evidence="1">Belongs to the NAD(P)-dependent epimerase/dehydratase family. SDR39U1 subfamily.</text>
</comment>
<dbReference type="InterPro" id="IPR036291">
    <property type="entry name" value="NAD(P)-bd_dom_sf"/>
</dbReference>
<evidence type="ECO:0000313" key="4">
    <source>
        <dbReference type="EMBL" id="MBB3328401.1"/>
    </source>
</evidence>
<dbReference type="InterPro" id="IPR001509">
    <property type="entry name" value="Epimerase_deHydtase"/>
</dbReference>
<dbReference type="Gene3D" id="3.40.50.720">
    <property type="entry name" value="NAD(P)-binding Rossmann-like Domain"/>
    <property type="match status" value="1"/>
</dbReference>
<dbReference type="InterPro" id="IPR013549">
    <property type="entry name" value="DUF1731"/>
</dbReference>
<dbReference type="SUPFAM" id="SSF51735">
    <property type="entry name" value="NAD(P)-binding Rossmann-fold domains"/>
    <property type="match status" value="1"/>
</dbReference>
<dbReference type="Proteomes" id="UP000565572">
    <property type="component" value="Unassembled WGS sequence"/>
</dbReference>
<sequence>MTTWLLAGASGFLGTALRVQLATDGDEVVRLVRREPAALAERRWDPARGELDPAVLDGVDAVVDLAGAPAFTGLWTQARREAILSSRVETTSTLARALATRGADAPVLVQAGGISFYGGRRTETPHTEADPVAPDFFAQVCARWEEAAQPAVDAGGRVVFLRTSPVLDRSGGPFLPMRLAWGAGLGTVLGDGTQRMPLISLADYLGVVRWAASTPHARGPYNLTIPQPCTNAEFTDALARALHRPRLLKAPAAVLRTALGELSGQLLNDMWVLPQRLLDDGYVFQAPDVTSTVATALRGVPTAAA</sequence>
<evidence type="ECO:0000259" key="2">
    <source>
        <dbReference type="Pfam" id="PF01370"/>
    </source>
</evidence>
<name>A0A7W5P8Z9_9ACTN</name>
<evidence type="ECO:0000256" key="1">
    <source>
        <dbReference type="ARBA" id="ARBA00009353"/>
    </source>
</evidence>
<dbReference type="Pfam" id="PF08338">
    <property type="entry name" value="DUF1731"/>
    <property type="match status" value="1"/>
</dbReference>
<proteinExistence type="inferred from homology"/>
<dbReference type="EMBL" id="JACHZG010000001">
    <property type="protein sequence ID" value="MBB3328401.1"/>
    <property type="molecule type" value="Genomic_DNA"/>
</dbReference>
<gene>
    <name evidence="4" type="ORF">FHX39_003345</name>
</gene>
<dbReference type="AlphaFoldDB" id="A0A7W5P8Z9"/>
<comment type="caution">
    <text evidence="4">The sequence shown here is derived from an EMBL/GenBank/DDBJ whole genome shotgun (WGS) entry which is preliminary data.</text>
</comment>
<dbReference type="PANTHER" id="PTHR11092:SF0">
    <property type="entry name" value="EPIMERASE FAMILY PROTEIN SDR39U1"/>
    <property type="match status" value="1"/>
</dbReference>
<dbReference type="InterPro" id="IPR010099">
    <property type="entry name" value="SDR39U1"/>
</dbReference>
<accession>A0A7W5P8Z9</accession>
<dbReference type="PANTHER" id="PTHR11092">
    <property type="entry name" value="SUGAR NUCLEOTIDE EPIMERASE RELATED"/>
    <property type="match status" value="1"/>
</dbReference>
<protein>
    <recommendedName>
        <fullName evidence="6">TIGR01777 family protein</fullName>
    </recommendedName>
</protein>
<evidence type="ECO:0000259" key="3">
    <source>
        <dbReference type="Pfam" id="PF08338"/>
    </source>
</evidence>
<reference evidence="4 5" key="1">
    <citation type="submission" date="2020-08" db="EMBL/GenBank/DDBJ databases">
        <title>Sequencing the genomes of 1000 actinobacteria strains.</title>
        <authorList>
            <person name="Klenk H.-P."/>
        </authorList>
    </citation>
    <scope>NUCLEOTIDE SEQUENCE [LARGE SCALE GENOMIC DNA]</scope>
    <source>
        <strain evidence="4 5">DSM 11053</strain>
    </source>
</reference>
<keyword evidence="5" id="KW-1185">Reference proteome</keyword>
<dbReference type="RefSeq" id="WP_183340252.1">
    <property type="nucleotide sequence ID" value="NZ_JACHZG010000001.1"/>
</dbReference>
<evidence type="ECO:0000313" key="5">
    <source>
        <dbReference type="Proteomes" id="UP000565572"/>
    </source>
</evidence>
<evidence type="ECO:0008006" key="6">
    <source>
        <dbReference type="Google" id="ProtNLM"/>
    </source>
</evidence>
<dbReference type="Pfam" id="PF01370">
    <property type="entry name" value="Epimerase"/>
    <property type="match status" value="1"/>
</dbReference>